<feature type="transmembrane region" description="Helical" evidence="1">
    <location>
        <begin position="44"/>
        <end position="61"/>
    </location>
</feature>
<keyword evidence="1" id="KW-0812">Transmembrane</keyword>
<accession>A0A023BVJ9</accession>
<dbReference type="RefSeq" id="WP_034241542.1">
    <property type="nucleotide sequence ID" value="NZ_AQRA01000004.1"/>
</dbReference>
<keyword evidence="1" id="KW-1133">Transmembrane helix</keyword>
<keyword evidence="1" id="KW-0472">Membrane</keyword>
<dbReference type="STRING" id="1317122.ATO12_14215"/>
<evidence type="ECO:0000256" key="1">
    <source>
        <dbReference type="SAM" id="Phobius"/>
    </source>
</evidence>
<dbReference type="OrthoDB" id="1122768at2"/>
<comment type="caution">
    <text evidence="2">The sequence shown here is derived from an EMBL/GenBank/DDBJ whole genome shotgun (WGS) entry which is preliminary data.</text>
</comment>
<feature type="transmembrane region" description="Helical" evidence="1">
    <location>
        <begin position="12"/>
        <end position="32"/>
    </location>
</feature>
<evidence type="ECO:0000313" key="3">
    <source>
        <dbReference type="Proteomes" id="UP000023541"/>
    </source>
</evidence>
<evidence type="ECO:0008006" key="4">
    <source>
        <dbReference type="Google" id="ProtNLM"/>
    </source>
</evidence>
<dbReference type="Proteomes" id="UP000023541">
    <property type="component" value="Unassembled WGS sequence"/>
</dbReference>
<name>A0A023BVJ9_9FLAO</name>
<dbReference type="EMBL" id="AQRA01000004">
    <property type="protein sequence ID" value="EZH74027.1"/>
    <property type="molecule type" value="Genomic_DNA"/>
</dbReference>
<protein>
    <recommendedName>
        <fullName evidence="4">DUF4199 domain-containing protein</fullName>
    </recommendedName>
</protein>
<dbReference type="InterPro" id="IPR025250">
    <property type="entry name" value="DUF4199"/>
</dbReference>
<keyword evidence="3" id="KW-1185">Reference proteome</keyword>
<evidence type="ECO:0000313" key="2">
    <source>
        <dbReference type="EMBL" id="EZH74027.1"/>
    </source>
</evidence>
<gene>
    <name evidence="2" type="ORF">ATO12_14215</name>
</gene>
<reference evidence="2 3" key="1">
    <citation type="submission" date="2014-04" db="EMBL/GenBank/DDBJ databases">
        <title>Aquimarina sp. 22II-S11-z7 Genome Sequencing.</title>
        <authorList>
            <person name="Lai Q."/>
        </authorList>
    </citation>
    <scope>NUCLEOTIDE SEQUENCE [LARGE SCALE GENOMIC DNA]</scope>
    <source>
        <strain evidence="2 3">22II-S11-z7</strain>
    </source>
</reference>
<dbReference type="eggNOG" id="ENOG5031WK9">
    <property type="taxonomic scope" value="Bacteria"/>
</dbReference>
<proteinExistence type="predicted"/>
<sequence length="173" mass="19669">MENKIPTAKFSSSYGIILGMILVLIHVIMYVSGLLLDGEQWPMYLYYIIFPIFIFFAIHTFKKKSNGFLSLGQAIKIGISIAALSGLVYAIYNGIFNFFIEPDFIDQMLEVTREKMMENPNMTEEQIEMSINWAKKLGGPIIGGAFFILLSVFFGFIYSLIGGLIMQKKQDLY</sequence>
<feature type="transmembrane region" description="Helical" evidence="1">
    <location>
        <begin position="141"/>
        <end position="165"/>
    </location>
</feature>
<dbReference type="AlphaFoldDB" id="A0A023BVJ9"/>
<dbReference type="Pfam" id="PF13858">
    <property type="entry name" value="DUF4199"/>
    <property type="match status" value="1"/>
</dbReference>
<organism evidence="2 3">
    <name type="scientific">Aquimarina atlantica</name>
    <dbReference type="NCBI Taxonomy" id="1317122"/>
    <lineage>
        <taxon>Bacteria</taxon>
        <taxon>Pseudomonadati</taxon>
        <taxon>Bacteroidota</taxon>
        <taxon>Flavobacteriia</taxon>
        <taxon>Flavobacteriales</taxon>
        <taxon>Flavobacteriaceae</taxon>
        <taxon>Aquimarina</taxon>
    </lineage>
</organism>
<feature type="transmembrane region" description="Helical" evidence="1">
    <location>
        <begin position="73"/>
        <end position="92"/>
    </location>
</feature>